<dbReference type="InterPro" id="IPR001085">
    <property type="entry name" value="Ser_HO-MeTrfase"/>
</dbReference>
<keyword evidence="5 6" id="KW-0663">Pyridoxal phosphate</keyword>
<dbReference type="PANTHER" id="PTHR11680">
    <property type="entry name" value="SERINE HYDROXYMETHYLTRANSFERASE"/>
    <property type="match status" value="1"/>
</dbReference>
<accession>A0ABS5IU53</accession>
<evidence type="ECO:0000313" key="9">
    <source>
        <dbReference type="Proteomes" id="UP000676386"/>
    </source>
</evidence>
<dbReference type="HAMAP" id="MF_00051">
    <property type="entry name" value="SHMT"/>
    <property type="match status" value="1"/>
</dbReference>
<evidence type="ECO:0000256" key="4">
    <source>
        <dbReference type="ARBA" id="ARBA00022679"/>
    </source>
</evidence>
<comment type="catalytic activity">
    <reaction evidence="6">
        <text>(6R)-5,10-methylene-5,6,7,8-tetrahydrofolate + glycine + H2O = (6S)-5,6,7,8-tetrahydrofolate + L-serine</text>
        <dbReference type="Rhea" id="RHEA:15481"/>
        <dbReference type="ChEBI" id="CHEBI:15377"/>
        <dbReference type="ChEBI" id="CHEBI:15636"/>
        <dbReference type="ChEBI" id="CHEBI:33384"/>
        <dbReference type="ChEBI" id="CHEBI:57305"/>
        <dbReference type="ChEBI" id="CHEBI:57453"/>
        <dbReference type="EC" id="2.1.2.1"/>
    </reaction>
</comment>
<comment type="similarity">
    <text evidence="2 6">Belongs to the SHMT family.</text>
</comment>
<name>A0ABS5IU53_9BACT</name>
<dbReference type="EMBL" id="JAGTXB010000001">
    <property type="protein sequence ID" value="MBS0026431.1"/>
    <property type="molecule type" value="Genomic_DNA"/>
</dbReference>
<evidence type="ECO:0000256" key="5">
    <source>
        <dbReference type="ARBA" id="ARBA00022898"/>
    </source>
</evidence>
<dbReference type="InterPro" id="IPR015421">
    <property type="entry name" value="PyrdxlP-dep_Trfase_major"/>
</dbReference>
<dbReference type="InterPro" id="IPR015424">
    <property type="entry name" value="PyrdxlP-dep_Trfase"/>
</dbReference>
<protein>
    <recommendedName>
        <fullName evidence="6">Serine hydroxymethyltransferase</fullName>
        <shortName evidence="6">SHMT</shortName>
        <shortName evidence="6">Serine methylase</shortName>
        <ecNumber evidence="6">2.1.2.1</ecNumber>
    </recommendedName>
</protein>
<evidence type="ECO:0000313" key="8">
    <source>
        <dbReference type="EMBL" id="MBS0026431.1"/>
    </source>
</evidence>
<comment type="caution">
    <text evidence="6">Lacks conserved residue(s) required for the propagation of feature annotation.</text>
</comment>
<comment type="cofactor">
    <cofactor evidence="1 6">
        <name>pyridoxal 5'-phosphate</name>
        <dbReference type="ChEBI" id="CHEBI:597326"/>
    </cofactor>
</comment>
<gene>
    <name evidence="6" type="primary">glyA</name>
    <name evidence="8" type="ORF">KE626_03805</name>
</gene>
<dbReference type="EC" id="2.1.2.1" evidence="6"/>
<dbReference type="PROSITE" id="PS00096">
    <property type="entry name" value="SHMT"/>
    <property type="match status" value="1"/>
</dbReference>
<evidence type="ECO:0000256" key="1">
    <source>
        <dbReference type="ARBA" id="ARBA00001933"/>
    </source>
</evidence>
<dbReference type="InterPro" id="IPR039429">
    <property type="entry name" value="SHMT-like_dom"/>
</dbReference>
<dbReference type="SUPFAM" id="SSF53383">
    <property type="entry name" value="PLP-dependent transferases"/>
    <property type="match status" value="1"/>
</dbReference>
<dbReference type="PIRSF" id="PIRSF000412">
    <property type="entry name" value="SHMT"/>
    <property type="match status" value="1"/>
</dbReference>
<feature type="binding site" evidence="6">
    <location>
        <position position="113"/>
    </location>
    <ligand>
        <name>(6S)-5,6,7,8-tetrahydrofolate</name>
        <dbReference type="ChEBI" id="CHEBI:57453"/>
    </ligand>
</feature>
<feature type="domain" description="Serine hydroxymethyltransferase-like" evidence="7">
    <location>
        <begin position="2"/>
        <end position="392"/>
    </location>
</feature>
<dbReference type="PANTHER" id="PTHR11680:SF35">
    <property type="entry name" value="SERINE HYDROXYMETHYLTRANSFERASE 1"/>
    <property type="match status" value="1"/>
</dbReference>
<comment type="function">
    <text evidence="6">Catalyzes the reversible interconversion of serine and glycine with tetrahydrofolate (THF) serving as the one-carbon carrier. This reaction serves as the major source of one-carbon groups required for the biosynthesis of purines, thymidylate, methionine, and other important biomolecules. Also exhibits THF-independent aldolase activity toward beta-hydroxyamino acids, producing glycine and aldehydes, via a retro-aldol mechanism.</text>
</comment>
<dbReference type="NCBIfam" id="NF000586">
    <property type="entry name" value="PRK00011.1"/>
    <property type="match status" value="1"/>
</dbReference>
<organism evidence="8 9">
    <name type="scientific">Chitinophaga hostae</name>
    <dbReference type="NCBI Taxonomy" id="2831022"/>
    <lineage>
        <taxon>Bacteria</taxon>
        <taxon>Pseudomonadati</taxon>
        <taxon>Bacteroidota</taxon>
        <taxon>Chitinophagia</taxon>
        <taxon>Chitinophagales</taxon>
        <taxon>Chitinophagaceae</taxon>
        <taxon>Chitinophaga</taxon>
    </lineage>
</organism>
<comment type="subunit">
    <text evidence="6">Homodimer.</text>
</comment>
<feature type="modified residue" description="N6-(pyridoxal phosphate)lysine" evidence="6">
    <location>
        <position position="222"/>
    </location>
</feature>
<comment type="pathway">
    <text evidence="6">Amino-acid biosynthesis; glycine biosynthesis; glycine from L-serine: step 1/1.</text>
</comment>
<keyword evidence="9" id="KW-1185">Reference proteome</keyword>
<dbReference type="Gene3D" id="3.90.1150.10">
    <property type="entry name" value="Aspartate Aminotransferase, domain 1"/>
    <property type="match status" value="1"/>
</dbReference>
<evidence type="ECO:0000256" key="3">
    <source>
        <dbReference type="ARBA" id="ARBA00022563"/>
    </source>
</evidence>
<comment type="pathway">
    <text evidence="6">One-carbon metabolism; tetrahydrofolate interconversion.</text>
</comment>
<evidence type="ECO:0000256" key="6">
    <source>
        <dbReference type="HAMAP-Rule" id="MF_00051"/>
    </source>
</evidence>
<sequence>MQRDQQIFDLIGQELERQRHGIELIASENFTSYQVMQAMGQVMTNKYAEGYPGKRYYAGCEIVDQSEQLAIDRAKQIFGAAYVNVQPHSGAQANAAVMLAILQPGDKILGLDLSMGGHLTHGSAVNYSGKLYQPHFYGVNKETGLVEYDKMEEIANREKPKLIVCGASAYSRDWDYKRIREIADQVGAFVMADIAHPAGLIAKGLLNSPFAHCHFVTTTTHKTLRGPRGGMIMMGADFENPFGLKTPKGETRMMSSLIDTAVFPGIQGGPLEHIIAAKAVSFFEILSDDYTVYANQILKNAQAMAKSLVGKGYEIISGGTDNHLMLIDLRNKNISGKKAEQTLVKADITVNKNMVPFDDKSAFVTSGIRVGVPAITTRGLTEGHMGQIVDWIDQLLMDADNEALITKVRGEVNTFMQQFTLYPEL</sequence>
<evidence type="ECO:0000256" key="2">
    <source>
        <dbReference type="ARBA" id="ARBA00006376"/>
    </source>
</evidence>
<proteinExistence type="inferred from homology"/>
<dbReference type="Proteomes" id="UP000676386">
    <property type="component" value="Unassembled WGS sequence"/>
</dbReference>
<dbReference type="InterPro" id="IPR049943">
    <property type="entry name" value="Ser_HO-MeTrfase-like"/>
</dbReference>
<dbReference type="Pfam" id="PF00464">
    <property type="entry name" value="SHMT"/>
    <property type="match status" value="1"/>
</dbReference>
<dbReference type="CDD" id="cd00378">
    <property type="entry name" value="SHMT"/>
    <property type="match status" value="1"/>
</dbReference>
<dbReference type="Gene3D" id="3.40.640.10">
    <property type="entry name" value="Type I PLP-dependent aspartate aminotransferase-like (Major domain)"/>
    <property type="match status" value="1"/>
</dbReference>
<comment type="caution">
    <text evidence="8">The sequence shown here is derived from an EMBL/GenBank/DDBJ whole genome shotgun (WGS) entry which is preliminary data.</text>
</comment>
<keyword evidence="4 6" id="KW-0808">Transferase</keyword>
<reference evidence="8 9" key="1">
    <citation type="submission" date="2021-04" db="EMBL/GenBank/DDBJ databases">
        <title>Chitinophaga sp. nov., isolated from the rhizosphere soil.</title>
        <authorList>
            <person name="He S."/>
        </authorList>
    </citation>
    <scope>NUCLEOTIDE SEQUENCE [LARGE SCALE GENOMIC DNA]</scope>
    <source>
        <strain evidence="8 9">2R12</strain>
    </source>
</reference>
<dbReference type="InterPro" id="IPR019798">
    <property type="entry name" value="Ser_HO-MeTrfase_PLP_BS"/>
</dbReference>
<feature type="site" description="Plays an important role in substrate specificity" evidence="6">
    <location>
        <position position="221"/>
    </location>
</feature>
<dbReference type="InterPro" id="IPR015422">
    <property type="entry name" value="PyrdxlP-dep_Trfase_small"/>
</dbReference>
<comment type="subcellular location">
    <subcellularLocation>
        <location evidence="6">Cytoplasm</location>
    </subcellularLocation>
</comment>
<dbReference type="RefSeq" id="WP_211971540.1">
    <property type="nucleotide sequence ID" value="NZ_CBFHAM010000015.1"/>
</dbReference>
<evidence type="ECO:0000259" key="7">
    <source>
        <dbReference type="Pfam" id="PF00464"/>
    </source>
</evidence>
<keyword evidence="6" id="KW-0028">Amino-acid biosynthesis</keyword>
<keyword evidence="6" id="KW-0963">Cytoplasm</keyword>
<feature type="binding site" evidence="6">
    <location>
        <begin position="361"/>
        <end position="363"/>
    </location>
    <ligand>
        <name>(6S)-5,6,7,8-tetrahydrofolate</name>
        <dbReference type="ChEBI" id="CHEBI:57453"/>
    </ligand>
</feature>
<keyword evidence="3 6" id="KW-0554">One-carbon metabolism</keyword>
<feature type="binding site" evidence="6">
    <location>
        <begin position="117"/>
        <end position="119"/>
    </location>
    <ligand>
        <name>(6S)-5,6,7,8-tetrahydrofolate</name>
        <dbReference type="ChEBI" id="CHEBI:57453"/>
    </ligand>
</feature>